<sequence length="79" mass="8336">MAKRSQAERDAVTVEIGYAVVTAVVLAGVTGLVLASPLWLLGLEGVAEEIIGRVSIGAAVAVLLWRVVSVLRRHESEGR</sequence>
<keyword evidence="1" id="KW-0472">Membrane</keyword>
<dbReference type="Proteomes" id="UP001519064">
    <property type="component" value="Unassembled WGS sequence"/>
</dbReference>
<evidence type="ECO:0000313" key="3">
    <source>
        <dbReference type="Proteomes" id="UP001519064"/>
    </source>
</evidence>
<proteinExistence type="predicted"/>
<name>A0ABS3XAE7_9ACTN</name>
<feature type="transmembrane region" description="Helical" evidence="1">
    <location>
        <begin position="12"/>
        <end position="38"/>
    </location>
</feature>
<keyword evidence="3" id="KW-1185">Reference proteome</keyword>
<dbReference type="EMBL" id="JADKMA010000038">
    <property type="protein sequence ID" value="MBO8192037.1"/>
    <property type="molecule type" value="Genomic_DNA"/>
</dbReference>
<gene>
    <name evidence="2" type="ORF">ITI46_10205</name>
</gene>
<dbReference type="RefSeq" id="WP_209239130.1">
    <property type="nucleotide sequence ID" value="NZ_JADKMA010000038.1"/>
</dbReference>
<evidence type="ECO:0000313" key="2">
    <source>
        <dbReference type="EMBL" id="MBO8192037.1"/>
    </source>
</evidence>
<organism evidence="2 3">
    <name type="scientific">Streptomyces oryzae</name>
    <dbReference type="NCBI Taxonomy" id="1434886"/>
    <lineage>
        <taxon>Bacteria</taxon>
        <taxon>Bacillati</taxon>
        <taxon>Actinomycetota</taxon>
        <taxon>Actinomycetes</taxon>
        <taxon>Kitasatosporales</taxon>
        <taxon>Streptomycetaceae</taxon>
        <taxon>Streptomyces</taxon>
    </lineage>
</organism>
<accession>A0ABS3XAE7</accession>
<keyword evidence="1" id="KW-0812">Transmembrane</keyword>
<dbReference type="InterPro" id="IPR046295">
    <property type="entry name" value="DUF6332"/>
</dbReference>
<feature type="transmembrane region" description="Helical" evidence="1">
    <location>
        <begin position="50"/>
        <end position="71"/>
    </location>
</feature>
<evidence type="ECO:0000256" key="1">
    <source>
        <dbReference type="SAM" id="Phobius"/>
    </source>
</evidence>
<dbReference type="Pfam" id="PF19857">
    <property type="entry name" value="DUF6332"/>
    <property type="match status" value="1"/>
</dbReference>
<comment type="caution">
    <text evidence="2">The sequence shown here is derived from an EMBL/GenBank/DDBJ whole genome shotgun (WGS) entry which is preliminary data.</text>
</comment>
<protein>
    <submittedName>
        <fullName evidence="2">Uncharacterized protein</fullName>
    </submittedName>
</protein>
<keyword evidence="1" id="KW-1133">Transmembrane helix</keyword>
<reference evidence="2 3" key="1">
    <citation type="submission" date="2020-11" db="EMBL/GenBank/DDBJ databases">
        <title>Streptomyces spirodelae sp. nov., isolated from duckweed.</title>
        <authorList>
            <person name="Saimee Y."/>
            <person name="Duangmal K."/>
        </authorList>
    </citation>
    <scope>NUCLEOTIDE SEQUENCE [LARGE SCALE GENOMIC DNA]</scope>
    <source>
        <strain evidence="2 3">S16-07</strain>
    </source>
</reference>